<evidence type="ECO:0000313" key="1">
    <source>
        <dbReference type="EMBL" id="MFD1195707.1"/>
    </source>
</evidence>
<keyword evidence="2" id="KW-1185">Reference proteome</keyword>
<organism evidence="1 2">
    <name type="scientific">Seohaeicola saemankumensis</name>
    <dbReference type="NCBI Taxonomy" id="481181"/>
    <lineage>
        <taxon>Bacteria</taxon>
        <taxon>Pseudomonadati</taxon>
        <taxon>Pseudomonadota</taxon>
        <taxon>Alphaproteobacteria</taxon>
        <taxon>Rhodobacterales</taxon>
        <taxon>Roseobacteraceae</taxon>
        <taxon>Seohaeicola</taxon>
    </lineage>
</organism>
<dbReference type="EMBL" id="JBHTKR010000005">
    <property type="protein sequence ID" value="MFD1195707.1"/>
    <property type="molecule type" value="Genomic_DNA"/>
</dbReference>
<accession>A0ABW3TGK5</accession>
<comment type="caution">
    <text evidence="1">The sequence shown here is derived from an EMBL/GenBank/DDBJ whole genome shotgun (WGS) entry which is preliminary data.</text>
</comment>
<name>A0ABW3TGK5_9RHOB</name>
<sequence length="225" mass="23985">MNTSSVSWPLIPLKIGLLKVGVLLLLAGCTMTLEDRELPQDPYGWHGAGKIVTLANIGDSAELRRGYAEMARGAVYFGALHIDPVSARYAYARNWNSIEAAITVSAAVCARDAGRPCTLAALALPDPLPPGTRRARGFSVQTLHQFRLLYADVQKQGLWGAYAISPLAAQGFSAQEPSEAAARQTALQNCTFRLEAELTQIGPTGAAAARKAGLDRCEVVHVSTP</sequence>
<evidence type="ECO:0000313" key="2">
    <source>
        <dbReference type="Proteomes" id="UP001597151"/>
    </source>
</evidence>
<dbReference type="RefSeq" id="WP_380792831.1">
    <property type="nucleotide sequence ID" value="NZ_JBHTKR010000005.1"/>
</dbReference>
<gene>
    <name evidence="1" type="ORF">ACFQ3C_13615</name>
</gene>
<reference evidence="2" key="1">
    <citation type="journal article" date="2019" name="Int. J. Syst. Evol. Microbiol.">
        <title>The Global Catalogue of Microorganisms (GCM) 10K type strain sequencing project: providing services to taxonomists for standard genome sequencing and annotation.</title>
        <authorList>
            <consortium name="The Broad Institute Genomics Platform"/>
            <consortium name="The Broad Institute Genome Sequencing Center for Infectious Disease"/>
            <person name="Wu L."/>
            <person name="Ma J."/>
        </authorList>
    </citation>
    <scope>NUCLEOTIDE SEQUENCE [LARGE SCALE GENOMIC DNA]</scope>
    <source>
        <strain evidence="2">CCUG 55328</strain>
    </source>
</reference>
<dbReference type="Proteomes" id="UP001597151">
    <property type="component" value="Unassembled WGS sequence"/>
</dbReference>
<protein>
    <recommendedName>
        <fullName evidence="3">DUF4189 domain-containing protein</fullName>
    </recommendedName>
</protein>
<proteinExistence type="predicted"/>
<evidence type="ECO:0008006" key="3">
    <source>
        <dbReference type="Google" id="ProtNLM"/>
    </source>
</evidence>